<feature type="region of interest" description="Disordered" evidence="1">
    <location>
        <begin position="194"/>
        <end position="286"/>
    </location>
</feature>
<keyword evidence="4" id="KW-1185">Reference proteome</keyword>
<reference evidence="3" key="2">
    <citation type="submission" date="2022-03" db="EMBL/GenBank/DDBJ databases">
        <title>Draft title - Genomic analysis of global carrot germplasm unveils the trajectory of domestication and the origin of high carotenoid orange carrot.</title>
        <authorList>
            <person name="Iorizzo M."/>
            <person name="Ellison S."/>
            <person name="Senalik D."/>
            <person name="Macko-Podgorni A."/>
            <person name="Grzebelus D."/>
            <person name="Bostan H."/>
            <person name="Rolling W."/>
            <person name="Curaba J."/>
            <person name="Simon P."/>
        </authorList>
    </citation>
    <scope>NUCLEOTIDE SEQUENCE</scope>
    <source>
        <tissue evidence="3">Leaf</tissue>
    </source>
</reference>
<feature type="compositionally biased region" description="Basic and acidic residues" evidence="1">
    <location>
        <begin position="687"/>
        <end position="699"/>
    </location>
</feature>
<feature type="region of interest" description="Disordered" evidence="1">
    <location>
        <begin position="674"/>
        <end position="699"/>
    </location>
</feature>
<dbReference type="Proteomes" id="UP000077755">
    <property type="component" value="Chromosome 3"/>
</dbReference>
<name>A0AAF0WK56_DAUCS</name>
<evidence type="ECO:0000313" key="3">
    <source>
        <dbReference type="EMBL" id="WOG91430.1"/>
    </source>
</evidence>
<sequence length="716" mass="81357">MFSRTPLLRNGLKPHEQEAHTFLDSSQSPTLRRQLLQTNGMDLYSIGEKHFEVGCVYEVDHLNLPTRTPVQLKSIRVVMVTEKTELNVSVRYPSIRSLCNYLSLNKMSSTDIYPFLDEVFVMGTHLAGKVLSRQISAQEFDDNNYFEGFWLIKNSPEPAALRGIFNKETTTPLMSQLKSNGMVRWGIRRQVKFINRQGDSSTSHPQSSTSFVKGSKEKLEHESDEDNKDENDDEDNEDGEEEREYTDEDDKKAVKRKPYCLRENTRKAKKVKRETQSNKKSRRNKCKKMIVGSSINRWSAERYKLAEKNLLEVMKSKGALFKSPILRPDLRLEARKRIGDTGLLDHLLKHVAGKLAPGGVERFRRRHNADGQMEYWLESADLVKVRKEAGVQDPYWTPPPGWTPGDCPSQDPLCAKELRLLKEENAKIKRDMEDIVSNFKEELKKVRSFCELPEKWMNNLPRKFKRKSGLYKFKNKQEKQLTDISDTITGMKDQMGTLSSMVELASKTTDCCAEKERNHAALERCHALALKESASTGEKTAAEEKAAKLQKLKSGFRICKPQGTFLWPNMGASNGSSPLVFEVEDLFMVHTPPSVSSSTALAPPQLPYHHHHPPTSPIRPVPERRAVTVTVKTARTNDQQIDNHGYSSTAIVASPKSKSNTSLINLNDIPDTDGAFSTAATKRHVGERKEGKRGEKERSEYFIIQNSMRNGSTIQE</sequence>
<dbReference type="GO" id="GO:0051177">
    <property type="term" value="P:meiotic sister chromatid cohesion"/>
    <property type="evidence" value="ECO:0007669"/>
    <property type="project" value="InterPro"/>
</dbReference>
<dbReference type="InterPro" id="IPR059080">
    <property type="entry name" value="WHD_PTC1"/>
</dbReference>
<proteinExistence type="predicted"/>
<feature type="compositionally biased region" description="Acidic residues" evidence="1">
    <location>
        <begin position="222"/>
        <end position="248"/>
    </location>
</feature>
<dbReference type="PANTHER" id="PTHR46740">
    <property type="entry name" value="PROTEIN DYAD"/>
    <property type="match status" value="1"/>
</dbReference>
<dbReference type="AlphaFoldDB" id="A0AAF0WK56"/>
<dbReference type="GO" id="GO:0007131">
    <property type="term" value="P:reciprocal meiotic recombination"/>
    <property type="evidence" value="ECO:0007669"/>
    <property type="project" value="InterPro"/>
</dbReference>
<dbReference type="EMBL" id="CP093345">
    <property type="protein sequence ID" value="WOG91430.1"/>
    <property type="molecule type" value="Genomic_DNA"/>
</dbReference>
<feature type="domain" description="PTC1-like winged helix-turn-helix" evidence="2">
    <location>
        <begin position="297"/>
        <end position="379"/>
    </location>
</feature>
<dbReference type="Pfam" id="PF25874">
    <property type="entry name" value="WHD_plant_repro"/>
    <property type="match status" value="1"/>
</dbReference>
<accession>A0AAF0WK56</accession>
<evidence type="ECO:0000313" key="4">
    <source>
        <dbReference type="Proteomes" id="UP000077755"/>
    </source>
</evidence>
<reference evidence="3" key="1">
    <citation type="journal article" date="2016" name="Nat. Genet.">
        <title>A high-quality carrot genome assembly provides new insights into carotenoid accumulation and asterid genome evolution.</title>
        <authorList>
            <person name="Iorizzo M."/>
            <person name="Ellison S."/>
            <person name="Senalik D."/>
            <person name="Zeng P."/>
            <person name="Satapoomin P."/>
            <person name="Huang J."/>
            <person name="Bowman M."/>
            <person name="Iovene M."/>
            <person name="Sanseverino W."/>
            <person name="Cavagnaro P."/>
            <person name="Yildiz M."/>
            <person name="Macko-Podgorni A."/>
            <person name="Moranska E."/>
            <person name="Grzebelus E."/>
            <person name="Grzebelus D."/>
            <person name="Ashrafi H."/>
            <person name="Zheng Z."/>
            <person name="Cheng S."/>
            <person name="Spooner D."/>
            <person name="Van Deynze A."/>
            <person name="Simon P."/>
        </authorList>
    </citation>
    <scope>NUCLEOTIDE SEQUENCE</scope>
    <source>
        <tissue evidence="3">Leaf</tissue>
    </source>
</reference>
<dbReference type="PANTHER" id="PTHR46740:SF2">
    <property type="entry name" value="PROTEIN DYAD"/>
    <property type="match status" value="1"/>
</dbReference>
<organism evidence="3 4">
    <name type="scientific">Daucus carota subsp. sativus</name>
    <name type="common">Carrot</name>
    <dbReference type="NCBI Taxonomy" id="79200"/>
    <lineage>
        <taxon>Eukaryota</taxon>
        <taxon>Viridiplantae</taxon>
        <taxon>Streptophyta</taxon>
        <taxon>Embryophyta</taxon>
        <taxon>Tracheophyta</taxon>
        <taxon>Spermatophyta</taxon>
        <taxon>Magnoliopsida</taxon>
        <taxon>eudicotyledons</taxon>
        <taxon>Gunneridae</taxon>
        <taxon>Pentapetalae</taxon>
        <taxon>asterids</taxon>
        <taxon>campanulids</taxon>
        <taxon>Apiales</taxon>
        <taxon>Apiaceae</taxon>
        <taxon>Apioideae</taxon>
        <taxon>Scandiceae</taxon>
        <taxon>Daucinae</taxon>
        <taxon>Daucus</taxon>
        <taxon>Daucus sect. Daucus</taxon>
    </lineage>
</organism>
<feature type="region of interest" description="Disordered" evidence="1">
    <location>
        <begin position="595"/>
        <end position="620"/>
    </location>
</feature>
<evidence type="ECO:0000259" key="2">
    <source>
        <dbReference type="Pfam" id="PF25874"/>
    </source>
</evidence>
<gene>
    <name evidence="3" type="ORF">DCAR_0310679</name>
</gene>
<evidence type="ECO:0000256" key="1">
    <source>
        <dbReference type="SAM" id="MobiDB-lite"/>
    </source>
</evidence>
<dbReference type="InterPro" id="IPR044221">
    <property type="entry name" value="DYAD/AMEIOTIC1"/>
</dbReference>
<feature type="compositionally biased region" description="Low complexity" evidence="1">
    <location>
        <begin position="200"/>
        <end position="210"/>
    </location>
</feature>
<protein>
    <recommendedName>
        <fullName evidence="2">PTC1-like winged helix-turn-helix domain-containing protein</fullName>
    </recommendedName>
</protein>